<reference evidence="1 2" key="1">
    <citation type="submission" date="2010-12" db="EMBL/GenBank/DDBJ databases">
        <title>The Genome Sequence of Cyanophage P-SS1.</title>
        <authorList>
            <consortium name="The Broad Institute Genome Sequencing Platform"/>
            <person name="Henn M.R."/>
            <person name="Sullivan M.S."/>
            <person name="Osburne M.S."/>
            <person name="Levin J."/>
            <person name="Malboeuf C."/>
            <person name="Casali M."/>
            <person name="Russ C."/>
            <person name="Lennon N."/>
            <person name="Chapman S.B."/>
            <person name="Erlich R."/>
            <person name="Young S.K."/>
            <person name="Yandava C."/>
            <person name="Zeng Q."/>
            <person name="Alvarado L."/>
            <person name="Anderson S."/>
            <person name="Berlin A."/>
            <person name="Chen Z."/>
            <person name="Freedman E."/>
            <person name="Gellesch M."/>
            <person name="Goldberg J."/>
            <person name="Green L."/>
            <person name="Griggs A."/>
            <person name="Gujja S."/>
            <person name="Heilman E.R."/>
            <person name="Heiman D."/>
            <person name="Hollinger A."/>
            <person name="Howarth C."/>
            <person name="Larson L."/>
            <person name="Mehta T."/>
            <person name="Pearson M."/>
            <person name="Roberts A."/>
            <person name="Ryan E."/>
            <person name="Saif S."/>
            <person name="Shea T."/>
            <person name="Shenoy N."/>
            <person name="Sisk P."/>
            <person name="Stolte C."/>
            <person name="Sykes S."/>
            <person name="White J."/>
            <person name="Yu Q."/>
            <person name="Coleman M.L."/>
            <person name="Huang K.H."/>
            <person name="Weigele P.R."/>
            <person name="DeFrancesco A.S."/>
            <person name="Kern S.E."/>
            <person name="Thompson L.R."/>
            <person name="Fu R."/>
            <person name="Hombeck B."/>
            <person name="Chisholm S.W."/>
            <person name="Haas B."/>
            <person name="Nusbaum C."/>
            <person name="Birren B."/>
        </authorList>
    </citation>
    <scope>NUCLEOTIDE SEQUENCE [LARGE SCALE GENOMIC DNA]</scope>
    <source>
        <strain evidence="1 2">P-SS1</strain>
    </source>
</reference>
<protein>
    <submittedName>
        <fullName evidence="1">Uncharacterized protein</fullName>
    </submittedName>
</protein>
<dbReference type="Proteomes" id="UP000502917">
    <property type="component" value="Segment"/>
</dbReference>
<accession>M1PWV3</accession>
<evidence type="ECO:0000313" key="1">
    <source>
        <dbReference type="EMBL" id="AGF91317.1"/>
    </source>
</evidence>
<sequence>MLDSNKTSADLVREYALDHYVHYGFLPSDVEVDGHVFDYGTYNLMIDLFFPEFHREAIHKRIAKLKEGFENVN</sequence>
<evidence type="ECO:0000313" key="2">
    <source>
        <dbReference type="Proteomes" id="UP000502917"/>
    </source>
</evidence>
<name>M1PWV3_9CAUD</name>
<gene>
    <name evidence="1" type="ORF">CPYG_00022</name>
</gene>
<dbReference type="EMBL" id="JF974306">
    <property type="protein sequence ID" value="AGF91317.1"/>
    <property type="molecule type" value="Genomic_DNA"/>
</dbReference>
<proteinExistence type="predicted"/>
<organism evidence="1 2">
    <name type="scientific">Cyanophage P-SS1</name>
    <dbReference type="NCBI Taxonomy" id="889957"/>
    <lineage>
        <taxon>Viruses</taxon>
        <taxon>Duplodnaviria</taxon>
        <taxon>Heunggongvirae</taxon>
        <taxon>Uroviricota</taxon>
        <taxon>Caudoviricetes</taxon>
        <taxon>Pantevenvirales</taxon>
        <taxon>Kyanoviridae</taxon>
        <taxon>Ronodorvirus</taxon>
        <taxon>Ronodorvirus ssm4</taxon>
    </lineage>
</organism>